<reference evidence="1 2" key="1">
    <citation type="submission" date="2020-07" db="EMBL/GenBank/DDBJ databases">
        <title>Sequencing the genomes of 1000 actinobacteria strains.</title>
        <authorList>
            <person name="Klenk H.-P."/>
        </authorList>
    </citation>
    <scope>NUCLEOTIDE SEQUENCE [LARGE SCALE GENOMIC DNA]</scope>
    <source>
        <strain evidence="1 2">CXB654</strain>
    </source>
</reference>
<dbReference type="RefSeq" id="WP_179644893.1">
    <property type="nucleotide sequence ID" value="NZ_BAAAYY010000031.1"/>
</dbReference>
<protein>
    <recommendedName>
        <fullName evidence="3">HEAT repeat domain-containing protein</fullName>
    </recommendedName>
</protein>
<organism evidence="1 2">
    <name type="scientific">Spinactinospora alkalitolerans</name>
    <dbReference type="NCBI Taxonomy" id="687207"/>
    <lineage>
        <taxon>Bacteria</taxon>
        <taxon>Bacillati</taxon>
        <taxon>Actinomycetota</taxon>
        <taxon>Actinomycetes</taxon>
        <taxon>Streptosporangiales</taxon>
        <taxon>Nocardiopsidaceae</taxon>
        <taxon>Spinactinospora</taxon>
    </lineage>
</organism>
<accession>A0A852U2M1</accession>
<dbReference type="Proteomes" id="UP000589036">
    <property type="component" value="Unassembled WGS sequence"/>
</dbReference>
<proteinExistence type="predicted"/>
<comment type="caution">
    <text evidence="1">The sequence shown here is derived from an EMBL/GenBank/DDBJ whole genome shotgun (WGS) entry which is preliminary data.</text>
</comment>
<keyword evidence="2" id="KW-1185">Reference proteome</keyword>
<dbReference type="EMBL" id="JACCCC010000001">
    <property type="protein sequence ID" value="NYE49183.1"/>
    <property type="molecule type" value="Genomic_DNA"/>
</dbReference>
<gene>
    <name evidence="1" type="ORF">HDA32_004303</name>
</gene>
<sequence length="199" mass="21615">MTTGISRSRAKRLLDEAKSGRLSGAELDEVVRALQGPPEALDADLYTLLHIVGLASDADAHAGLVERFVDHREDPPVAALALKVLCLWWGRTGDRLEEVRAALEGAEWDEDEDARLAACSIAGEYLRDHADPALLRILMATAEDREALPGTREHALYEVGRALGHSHEELLHRKSSGRPVLPGVLGEEAAARLAREEPG</sequence>
<name>A0A852U2M1_9ACTN</name>
<evidence type="ECO:0000313" key="2">
    <source>
        <dbReference type="Proteomes" id="UP000589036"/>
    </source>
</evidence>
<evidence type="ECO:0008006" key="3">
    <source>
        <dbReference type="Google" id="ProtNLM"/>
    </source>
</evidence>
<dbReference type="AlphaFoldDB" id="A0A852U2M1"/>
<evidence type="ECO:0000313" key="1">
    <source>
        <dbReference type="EMBL" id="NYE49183.1"/>
    </source>
</evidence>